<keyword evidence="3" id="KW-1185">Reference proteome</keyword>
<dbReference type="EMBL" id="QGTL01000006">
    <property type="protein sequence ID" value="PWV74422.1"/>
    <property type="molecule type" value="Genomic_DNA"/>
</dbReference>
<dbReference type="Pfam" id="PF06013">
    <property type="entry name" value="WXG100"/>
    <property type="match status" value="1"/>
</dbReference>
<name>A0A317NH43_9NOCA</name>
<sequence length="107" mass="11314">MSGKGELHVDVGELRSTAAFVAGQATAIRDRVNKLDDTIGKELLADGWQGKAASAYDESWLEWKAGAETVAAALTESADKLLEAANAYETQDQANAAATDRLHGQLP</sequence>
<organism evidence="2 3">
    <name type="scientific">Nocardia neocaledoniensis</name>
    <dbReference type="NCBI Taxonomy" id="236511"/>
    <lineage>
        <taxon>Bacteria</taxon>
        <taxon>Bacillati</taxon>
        <taxon>Actinomycetota</taxon>
        <taxon>Actinomycetes</taxon>
        <taxon>Mycobacteriales</taxon>
        <taxon>Nocardiaceae</taxon>
        <taxon>Nocardia</taxon>
    </lineage>
</organism>
<dbReference type="InterPro" id="IPR010310">
    <property type="entry name" value="T7SS_ESAT-6-like"/>
</dbReference>
<proteinExistence type="inferred from homology"/>
<comment type="similarity">
    <text evidence="1">Belongs to the WXG100 family.</text>
</comment>
<dbReference type="Proteomes" id="UP000246410">
    <property type="component" value="Unassembled WGS sequence"/>
</dbReference>
<protein>
    <recommendedName>
        <fullName evidence="1">ESAT-6-like protein</fullName>
    </recommendedName>
</protein>
<evidence type="ECO:0000256" key="1">
    <source>
        <dbReference type="RuleBase" id="RU362001"/>
    </source>
</evidence>
<dbReference type="NCBIfam" id="TIGR03930">
    <property type="entry name" value="WXG100_ESAT6"/>
    <property type="match status" value="1"/>
</dbReference>
<dbReference type="AlphaFoldDB" id="A0A317NH43"/>
<dbReference type="Gene3D" id="1.10.287.1060">
    <property type="entry name" value="ESAT-6-like"/>
    <property type="match status" value="1"/>
</dbReference>
<evidence type="ECO:0000313" key="2">
    <source>
        <dbReference type="EMBL" id="PWV74422.1"/>
    </source>
</evidence>
<evidence type="ECO:0000313" key="3">
    <source>
        <dbReference type="Proteomes" id="UP000246410"/>
    </source>
</evidence>
<gene>
    <name evidence="2" type="ORF">DFR69_106233</name>
</gene>
<accession>A0A317NH43</accession>
<dbReference type="InterPro" id="IPR036689">
    <property type="entry name" value="ESAT-6-like_sf"/>
</dbReference>
<comment type="caution">
    <text evidence="2">The sequence shown here is derived from an EMBL/GenBank/DDBJ whole genome shotgun (WGS) entry which is preliminary data.</text>
</comment>
<reference evidence="2 3" key="1">
    <citation type="submission" date="2018-05" db="EMBL/GenBank/DDBJ databases">
        <title>Genomic Encyclopedia of Type Strains, Phase IV (KMG-IV): sequencing the most valuable type-strain genomes for metagenomic binning, comparative biology and taxonomic classification.</title>
        <authorList>
            <person name="Goeker M."/>
        </authorList>
    </citation>
    <scope>NUCLEOTIDE SEQUENCE [LARGE SCALE GENOMIC DNA]</scope>
    <source>
        <strain evidence="2 3">DSM 44717</strain>
    </source>
</reference>
<dbReference type="SUPFAM" id="SSF140453">
    <property type="entry name" value="EsxAB dimer-like"/>
    <property type="match status" value="1"/>
</dbReference>
<dbReference type="RefSeq" id="WP_244198345.1">
    <property type="nucleotide sequence ID" value="NZ_QGTL01000006.1"/>
</dbReference>